<evidence type="ECO:0000313" key="7">
    <source>
        <dbReference type="Proteomes" id="UP000009046"/>
    </source>
</evidence>
<dbReference type="InterPro" id="IPR036414">
    <property type="entry name" value="YaeB_N_sf"/>
</dbReference>
<gene>
    <name evidence="6" type="primary">8233608</name>
    <name evidence="5" type="ORF">Phum_PHUM370960</name>
</gene>
<dbReference type="RefSeq" id="XP_002428228.1">
    <property type="nucleotide sequence ID" value="XM_002428183.1"/>
</dbReference>
<evidence type="ECO:0000259" key="4">
    <source>
        <dbReference type="PROSITE" id="PS51668"/>
    </source>
</evidence>
<dbReference type="NCBIfam" id="TIGR00104">
    <property type="entry name" value="tRNA_TsaA"/>
    <property type="match status" value="1"/>
</dbReference>
<dbReference type="EnsemblMetazoa" id="PHUM370960-RA">
    <property type="protein sequence ID" value="PHUM370960-PA"/>
    <property type="gene ID" value="PHUM370960"/>
</dbReference>
<evidence type="ECO:0000256" key="3">
    <source>
        <dbReference type="SAM" id="MobiDB-lite"/>
    </source>
</evidence>
<evidence type="ECO:0000313" key="5">
    <source>
        <dbReference type="EMBL" id="EEB15490.1"/>
    </source>
</evidence>
<reference evidence="6" key="3">
    <citation type="submission" date="2021-02" db="UniProtKB">
        <authorList>
            <consortium name="EnsemblMetazoa"/>
        </authorList>
    </citation>
    <scope>IDENTIFICATION</scope>
    <source>
        <strain evidence="6">USDA</strain>
    </source>
</reference>
<dbReference type="InterPro" id="IPR036413">
    <property type="entry name" value="YaeB-like_sf"/>
</dbReference>
<dbReference type="AlphaFoldDB" id="E0VQ34"/>
<sequence>MKCQNCLLDSVKEKCNCEFKNFQTIGIIESWFPEKRGIPRQGTLCSDSKGILILHSSVVNNPSYALDGLEEFSHMWIIYHFHKTDSNHVRTKIAPPKLNGEKVGVFSSRSPHRPCPIGLSVVKIDKISENKIYFSGVDMLNGTPVLDIKPYIPFYDNPTLMGDHKERKVEGGAADKDSLLVLNHQVKDKEKKSENREAPDGEEDNIKIPSWITNSARGKLKVEFTKRGLSQLNMMNHSEQLKNAIINIVEEDPRSVYLKQKLGNQFYTFLIKDVHVTCKFDDANGVVIIYQLKEANQVCDCGIPEWQCSEHGK</sequence>
<evidence type="ECO:0000256" key="2">
    <source>
        <dbReference type="ARBA" id="ARBA00033753"/>
    </source>
</evidence>
<keyword evidence="7" id="KW-1185">Reference proteome</keyword>
<dbReference type="Gene3D" id="2.40.30.70">
    <property type="entry name" value="YaeB-like"/>
    <property type="match status" value="1"/>
</dbReference>
<dbReference type="KEGG" id="phu:Phum_PHUM370960"/>
<dbReference type="HOGENOM" id="CLU_013458_1_1_1"/>
<dbReference type="Proteomes" id="UP000009046">
    <property type="component" value="Unassembled WGS sequence"/>
</dbReference>
<reference evidence="5" key="2">
    <citation type="submission" date="2007-04" db="EMBL/GenBank/DDBJ databases">
        <title>The genome of the human body louse.</title>
        <authorList>
            <consortium name="The Human Body Louse Genome Consortium"/>
            <person name="Kirkness E."/>
            <person name="Walenz B."/>
            <person name="Hass B."/>
            <person name="Bruggner R."/>
            <person name="Strausberg R."/>
        </authorList>
    </citation>
    <scope>NUCLEOTIDE SEQUENCE</scope>
    <source>
        <strain evidence="5">USDA</strain>
    </source>
</reference>
<dbReference type="VEuPathDB" id="VectorBase:PHUM370960"/>
<dbReference type="InterPro" id="IPR023370">
    <property type="entry name" value="TrmO-like_N"/>
</dbReference>
<dbReference type="EMBL" id="DS235389">
    <property type="protein sequence ID" value="EEB15490.1"/>
    <property type="molecule type" value="Genomic_DNA"/>
</dbReference>
<evidence type="ECO:0000313" key="6">
    <source>
        <dbReference type="EnsemblMetazoa" id="PHUM370960-PA"/>
    </source>
</evidence>
<dbReference type="Pfam" id="PF01980">
    <property type="entry name" value="TrmO_N"/>
    <property type="match status" value="1"/>
</dbReference>
<dbReference type="STRING" id="121224.E0VQ34"/>
<dbReference type="OMA" id="IDMIQGT"/>
<feature type="compositionally biased region" description="Basic and acidic residues" evidence="3">
    <location>
        <begin position="187"/>
        <end position="199"/>
    </location>
</feature>
<accession>E0VQ34</accession>
<dbReference type="CDD" id="cd09281">
    <property type="entry name" value="UPF0066"/>
    <property type="match status" value="1"/>
</dbReference>
<dbReference type="PANTHER" id="PTHR12818:SF0">
    <property type="entry name" value="TRNA (ADENINE(37)-N6)-METHYLTRANSFERASE"/>
    <property type="match status" value="1"/>
</dbReference>
<keyword evidence="1" id="KW-0949">S-adenosyl-L-methionine</keyword>
<dbReference type="FunCoup" id="E0VQ34">
    <property type="interactions" value="550"/>
</dbReference>
<dbReference type="CTD" id="8233608"/>
<comment type="similarity">
    <text evidence="2">Belongs to the tRNA methyltransferase O family.</text>
</comment>
<dbReference type="GeneID" id="8233608"/>
<reference evidence="5" key="1">
    <citation type="submission" date="2007-04" db="EMBL/GenBank/DDBJ databases">
        <title>Annotation of Pediculus humanus corporis strain USDA.</title>
        <authorList>
            <person name="Kirkness E."/>
            <person name="Hannick L."/>
            <person name="Hass B."/>
            <person name="Bruggner R."/>
            <person name="Lawson D."/>
            <person name="Bidwell S."/>
            <person name="Joardar V."/>
            <person name="Caler E."/>
            <person name="Walenz B."/>
            <person name="Inman J."/>
            <person name="Schobel S."/>
            <person name="Galinsky K."/>
            <person name="Amedeo P."/>
            <person name="Strausberg R."/>
        </authorList>
    </citation>
    <scope>NUCLEOTIDE SEQUENCE</scope>
    <source>
        <strain evidence="5">USDA</strain>
    </source>
</reference>
<feature type="region of interest" description="Disordered" evidence="3">
    <location>
        <begin position="187"/>
        <end position="206"/>
    </location>
</feature>
<dbReference type="SUPFAM" id="SSF118196">
    <property type="entry name" value="YaeB-like"/>
    <property type="match status" value="1"/>
</dbReference>
<dbReference type="PANTHER" id="PTHR12818">
    <property type="entry name" value="TRNA (ADENINE(37)-N6)-METHYLTRANSFERASE"/>
    <property type="match status" value="1"/>
</dbReference>
<dbReference type="eggNOG" id="KOG2942">
    <property type="taxonomic scope" value="Eukaryota"/>
</dbReference>
<organism>
    <name type="scientific">Pediculus humanus subsp. corporis</name>
    <name type="common">Body louse</name>
    <dbReference type="NCBI Taxonomy" id="121224"/>
    <lineage>
        <taxon>Eukaryota</taxon>
        <taxon>Metazoa</taxon>
        <taxon>Ecdysozoa</taxon>
        <taxon>Arthropoda</taxon>
        <taxon>Hexapoda</taxon>
        <taxon>Insecta</taxon>
        <taxon>Pterygota</taxon>
        <taxon>Neoptera</taxon>
        <taxon>Paraneoptera</taxon>
        <taxon>Psocodea</taxon>
        <taxon>Troctomorpha</taxon>
        <taxon>Phthiraptera</taxon>
        <taxon>Anoplura</taxon>
        <taxon>Pediculidae</taxon>
        <taxon>Pediculus</taxon>
    </lineage>
</organism>
<name>E0VQ34_PEDHC</name>
<dbReference type="InParanoid" id="E0VQ34"/>
<dbReference type="PROSITE" id="PS51668">
    <property type="entry name" value="TSAA_2"/>
    <property type="match status" value="1"/>
</dbReference>
<dbReference type="InterPro" id="IPR040372">
    <property type="entry name" value="YaeB-like"/>
</dbReference>
<evidence type="ECO:0000256" key="1">
    <source>
        <dbReference type="ARBA" id="ARBA00022691"/>
    </source>
</evidence>
<dbReference type="EMBL" id="AAZO01004317">
    <property type="status" value="NOT_ANNOTATED_CDS"/>
    <property type="molecule type" value="Genomic_DNA"/>
</dbReference>
<dbReference type="Gene3D" id="3.30.2310.10">
    <property type="entry name" value="YaeB-like"/>
    <property type="match status" value="1"/>
</dbReference>
<proteinExistence type="inferred from homology"/>
<feature type="domain" description="TsaA-like" evidence="4">
    <location>
        <begin position="22"/>
        <end position="160"/>
    </location>
</feature>
<dbReference type="OrthoDB" id="4882at2759"/>
<protein>
    <recommendedName>
        <fullName evidence="4">TsaA-like domain-containing protein</fullName>
    </recommendedName>
</protein>